<keyword evidence="2 11" id="KW-0813">Transport</keyword>
<comment type="similarity">
    <text evidence="11 12">Belongs to the TonB-dependent receptor family.</text>
</comment>
<dbReference type="GO" id="GO:0009279">
    <property type="term" value="C:cell outer membrane"/>
    <property type="evidence" value="ECO:0007669"/>
    <property type="project" value="UniProtKB-SubCell"/>
</dbReference>
<dbReference type="STRING" id="1799789.AX660_19510"/>
<evidence type="ECO:0000256" key="6">
    <source>
        <dbReference type="ARBA" id="ARBA00023004"/>
    </source>
</evidence>
<protein>
    <recommendedName>
        <fullName evidence="18">TonB-dependent receptor</fullName>
    </recommendedName>
</protein>
<feature type="domain" description="TonB-dependent receptor plug" evidence="15">
    <location>
        <begin position="53"/>
        <end position="162"/>
    </location>
</feature>
<keyword evidence="6" id="KW-0408">Iron</keyword>
<evidence type="ECO:0000256" key="1">
    <source>
        <dbReference type="ARBA" id="ARBA00004571"/>
    </source>
</evidence>
<dbReference type="Proteomes" id="UP000070299">
    <property type="component" value="Unassembled WGS sequence"/>
</dbReference>
<dbReference type="EMBL" id="LSNE01000009">
    <property type="protein sequence ID" value="KXI27737.1"/>
    <property type="molecule type" value="Genomic_DNA"/>
</dbReference>
<dbReference type="Gene3D" id="2.40.170.20">
    <property type="entry name" value="TonB-dependent receptor, beta-barrel domain"/>
    <property type="match status" value="1"/>
</dbReference>
<dbReference type="SUPFAM" id="SSF56935">
    <property type="entry name" value="Porins"/>
    <property type="match status" value="1"/>
</dbReference>
<evidence type="ECO:0000256" key="2">
    <source>
        <dbReference type="ARBA" id="ARBA00022448"/>
    </source>
</evidence>
<dbReference type="GO" id="GO:0006826">
    <property type="term" value="P:iron ion transport"/>
    <property type="evidence" value="ECO:0007669"/>
    <property type="project" value="UniProtKB-KW"/>
</dbReference>
<keyword evidence="7" id="KW-0406">Ion transport</keyword>
<evidence type="ECO:0000256" key="8">
    <source>
        <dbReference type="ARBA" id="ARBA00023077"/>
    </source>
</evidence>
<keyword evidence="4" id="KW-0410">Iron transport</keyword>
<dbReference type="PANTHER" id="PTHR32552:SF81">
    <property type="entry name" value="TONB-DEPENDENT OUTER MEMBRANE RECEPTOR"/>
    <property type="match status" value="1"/>
</dbReference>
<dbReference type="PANTHER" id="PTHR32552">
    <property type="entry name" value="FERRICHROME IRON RECEPTOR-RELATED"/>
    <property type="match status" value="1"/>
</dbReference>
<keyword evidence="5 11" id="KW-0812">Transmembrane</keyword>
<dbReference type="Pfam" id="PF07715">
    <property type="entry name" value="Plug"/>
    <property type="match status" value="1"/>
</dbReference>
<evidence type="ECO:0000256" key="12">
    <source>
        <dbReference type="RuleBase" id="RU003357"/>
    </source>
</evidence>
<evidence type="ECO:0000259" key="14">
    <source>
        <dbReference type="Pfam" id="PF00593"/>
    </source>
</evidence>
<dbReference type="InterPro" id="IPR012910">
    <property type="entry name" value="Plug_dom"/>
</dbReference>
<evidence type="ECO:0000256" key="10">
    <source>
        <dbReference type="ARBA" id="ARBA00023237"/>
    </source>
</evidence>
<evidence type="ECO:0000256" key="11">
    <source>
        <dbReference type="PROSITE-ProRule" id="PRU01360"/>
    </source>
</evidence>
<evidence type="ECO:0000256" key="7">
    <source>
        <dbReference type="ARBA" id="ARBA00023065"/>
    </source>
</evidence>
<evidence type="ECO:0008006" key="18">
    <source>
        <dbReference type="Google" id="ProtNLM"/>
    </source>
</evidence>
<accession>A0A148KN64</accession>
<comment type="subcellular location">
    <subcellularLocation>
        <location evidence="1 11">Cell outer membrane</location>
        <topology evidence="1 11">Multi-pass membrane protein</topology>
    </subcellularLocation>
</comment>
<organism evidence="16 17">
    <name type="scientific">Paraglaciecola hydrolytica</name>
    <dbReference type="NCBI Taxonomy" id="1799789"/>
    <lineage>
        <taxon>Bacteria</taxon>
        <taxon>Pseudomonadati</taxon>
        <taxon>Pseudomonadota</taxon>
        <taxon>Gammaproteobacteria</taxon>
        <taxon>Alteromonadales</taxon>
        <taxon>Alteromonadaceae</taxon>
        <taxon>Paraglaciecola</taxon>
    </lineage>
</organism>
<proteinExistence type="inferred from homology"/>
<keyword evidence="13" id="KW-0732">Signal</keyword>
<dbReference type="PROSITE" id="PS52016">
    <property type="entry name" value="TONB_DEPENDENT_REC_3"/>
    <property type="match status" value="1"/>
</dbReference>
<evidence type="ECO:0000259" key="15">
    <source>
        <dbReference type="Pfam" id="PF07715"/>
    </source>
</evidence>
<dbReference type="Pfam" id="PF00593">
    <property type="entry name" value="TonB_dep_Rec_b-barrel"/>
    <property type="match status" value="1"/>
</dbReference>
<keyword evidence="10 11" id="KW-0998">Cell outer membrane</keyword>
<keyword evidence="3 11" id="KW-1134">Transmembrane beta strand</keyword>
<feature type="signal peptide" evidence="13">
    <location>
        <begin position="1"/>
        <end position="21"/>
    </location>
</feature>
<evidence type="ECO:0000256" key="13">
    <source>
        <dbReference type="SAM" id="SignalP"/>
    </source>
</evidence>
<gene>
    <name evidence="16" type="ORF">AX660_19510</name>
</gene>
<dbReference type="AlphaFoldDB" id="A0A148KN64"/>
<name>A0A148KN64_9ALTE</name>
<dbReference type="OrthoDB" id="7051185at2"/>
<feature type="domain" description="TonB-dependent receptor-like beta-barrel" evidence="14">
    <location>
        <begin position="243"/>
        <end position="705"/>
    </location>
</feature>
<dbReference type="InterPro" id="IPR036942">
    <property type="entry name" value="Beta-barrel_TonB_sf"/>
</dbReference>
<dbReference type="RefSeq" id="WP_068379154.1">
    <property type="nucleotide sequence ID" value="NZ_LSNE01000009.1"/>
</dbReference>
<evidence type="ECO:0000256" key="4">
    <source>
        <dbReference type="ARBA" id="ARBA00022496"/>
    </source>
</evidence>
<keyword evidence="9 11" id="KW-0472">Membrane</keyword>
<reference evidence="17" key="1">
    <citation type="submission" date="2016-02" db="EMBL/GenBank/DDBJ databases">
        <authorList>
            <person name="Schultz-Johansen M."/>
            <person name="Glaring M.A."/>
            <person name="Bech P.K."/>
            <person name="Stougaard P."/>
        </authorList>
    </citation>
    <scope>NUCLEOTIDE SEQUENCE [LARGE SCALE GENOMIC DNA]</scope>
    <source>
        <strain evidence="17">S66</strain>
    </source>
</reference>
<dbReference type="InterPro" id="IPR000531">
    <property type="entry name" value="Beta-barrel_TonB"/>
</dbReference>
<evidence type="ECO:0000313" key="16">
    <source>
        <dbReference type="EMBL" id="KXI27737.1"/>
    </source>
</evidence>
<evidence type="ECO:0000256" key="5">
    <source>
        <dbReference type="ARBA" id="ARBA00022692"/>
    </source>
</evidence>
<dbReference type="InterPro" id="IPR039426">
    <property type="entry name" value="TonB-dep_rcpt-like"/>
</dbReference>
<evidence type="ECO:0000313" key="17">
    <source>
        <dbReference type="Proteomes" id="UP000070299"/>
    </source>
</evidence>
<comment type="caution">
    <text evidence="16">The sequence shown here is derived from an EMBL/GenBank/DDBJ whole genome shotgun (WGS) entry which is preliminary data.</text>
</comment>
<evidence type="ECO:0000256" key="9">
    <source>
        <dbReference type="ARBA" id="ARBA00023136"/>
    </source>
</evidence>
<evidence type="ECO:0000256" key="3">
    <source>
        <dbReference type="ARBA" id="ARBA00022452"/>
    </source>
</evidence>
<sequence>MKLKTKLSLLSVAIISQLAFAQQLAIAQEQTQVDEEDEFETIMVTARKRTETLQNVPLSITAMGAEQIEAQKVRSLTSLAVGIPNVSFDDLGTTARTANFSIRGIGINSSIASIDPTVGVFVDGVYMGVNAGIIFDTFDIASIEVLRGPQGILFGRNVTGGAVLINTKKPSDRFEATIRTAVEGGGEKPNFYLMGSVSGALSDSVSAKLTVYNNKDEGWFKNLATDEAFGESKTLMVRPVVTWQASDDVEWIFRYEYQDSEDPGPAAQNHTNGLGQPSMWANYDRDSFDFAVDEEGFSNTESHFFNTETNIKVALGQGTITNIFGWRDFSAESNSDIDSTPQWFFHAPAMLNTEQFSNELRYNGQFGKTNVTTGLYYFTNSMQLHERRDLLGIATGGVAPALTQNGGGNYEVTTAAIFAAADYDINEQWSVNFGLRYTKEKKDVEIASLVRNVNAPCSVIDGTCPFDFIDDNSWNSVSPKIGTSYKVNRSTNIYGHWTRGFRSGGYNLRNTAIDTVNLGPGPFDQEQVDNFELGYKKSLANGRFSAALFHNQIDDMQREVNLADPIAGVVQVIKNTADATIYGAEFDLMYKLTDALRTNISMGYTNASYDSVQFDLNSDGVVNDKDKDLELPRAPKLTYSFGLNHTTEINNWGEVVSRVSYSYRDKSMYTDNNLGYIDEQRIVDAGFDFYSNDGKWVVGLYGKNLLNEVKHGGDTQLPAMLGPLPLGGTFSPLAKGRVYGIELTVNFE</sequence>
<keyword evidence="8 12" id="KW-0798">TonB box</keyword>
<feature type="chain" id="PRO_5007550260" description="TonB-dependent receptor" evidence="13">
    <location>
        <begin position="22"/>
        <end position="748"/>
    </location>
</feature>
<keyword evidence="17" id="KW-1185">Reference proteome</keyword>